<sequence>MFFDIPKILDSNFLLTSESNGLQFREETMEICPNYRRLSSCDRNDKVGKFRCCFHSRSSVRFRPMISRSLPLR</sequence>
<gene>
    <name evidence="1" type="ORF">CCAM_LOCUS7680</name>
</gene>
<evidence type="ECO:0000313" key="1">
    <source>
        <dbReference type="EMBL" id="VFQ65904.1"/>
    </source>
</evidence>
<dbReference type="Proteomes" id="UP000595140">
    <property type="component" value="Unassembled WGS sequence"/>
</dbReference>
<reference evidence="1 2" key="1">
    <citation type="submission" date="2018-04" db="EMBL/GenBank/DDBJ databases">
        <authorList>
            <person name="Vogel A."/>
        </authorList>
    </citation>
    <scope>NUCLEOTIDE SEQUENCE [LARGE SCALE GENOMIC DNA]</scope>
</reference>
<dbReference type="EMBL" id="OOIL02000506">
    <property type="protein sequence ID" value="VFQ65904.1"/>
    <property type="molecule type" value="Genomic_DNA"/>
</dbReference>
<keyword evidence="2" id="KW-1185">Reference proteome</keyword>
<name>A0A484KPL3_9ASTE</name>
<organism evidence="1 2">
    <name type="scientific">Cuscuta campestris</name>
    <dbReference type="NCBI Taxonomy" id="132261"/>
    <lineage>
        <taxon>Eukaryota</taxon>
        <taxon>Viridiplantae</taxon>
        <taxon>Streptophyta</taxon>
        <taxon>Embryophyta</taxon>
        <taxon>Tracheophyta</taxon>
        <taxon>Spermatophyta</taxon>
        <taxon>Magnoliopsida</taxon>
        <taxon>eudicotyledons</taxon>
        <taxon>Gunneridae</taxon>
        <taxon>Pentapetalae</taxon>
        <taxon>asterids</taxon>
        <taxon>lamiids</taxon>
        <taxon>Solanales</taxon>
        <taxon>Convolvulaceae</taxon>
        <taxon>Cuscuteae</taxon>
        <taxon>Cuscuta</taxon>
        <taxon>Cuscuta subgen. Grammica</taxon>
        <taxon>Cuscuta sect. Cleistogrammica</taxon>
    </lineage>
</organism>
<protein>
    <submittedName>
        <fullName evidence="1">Uncharacterized protein</fullName>
    </submittedName>
</protein>
<evidence type="ECO:0000313" key="2">
    <source>
        <dbReference type="Proteomes" id="UP000595140"/>
    </source>
</evidence>
<accession>A0A484KPL3</accession>
<proteinExistence type="predicted"/>
<dbReference type="AlphaFoldDB" id="A0A484KPL3"/>